<name>C9L776_BLAHA</name>
<dbReference type="EMBL" id="ABYU02000012">
    <property type="protein sequence ID" value="EEX22270.1"/>
    <property type="molecule type" value="Genomic_DNA"/>
</dbReference>
<evidence type="ECO:0000313" key="3">
    <source>
        <dbReference type="Proteomes" id="UP000003755"/>
    </source>
</evidence>
<evidence type="ECO:0008006" key="4">
    <source>
        <dbReference type="Google" id="ProtNLM"/>
    </source>
</evidence>
<feature type="compositionally biased region" description="Polar residues" evidence="1">
    <location>
        <begin position="198"/>
        <end position="211"/>
    </location>
</feature>
<dbReference type="InterPro" id="IPR054500">
    <property type="entry name" value="Phage_fiber_rpt"/>
</dbReference>
<accession>C9L776</accession>
<dbReference type="STRING" id="537007.BLAHAN_05238"/>
<comment type="caution">
    <text evidence="2">The sequence shown here is derived from an EMBL/GenBank/DDBJ whole genome shotgun (WGS) entry which is preliminary data.</text>
</comment>
<evidence type="ECO:0000256" key="1">
    <source>
        <dbReference type="SAM" id="MobiDB-lite"/>
    </source>
</evidence>
<keyword evidence="3" id="KW-1185">Reference proteome</keyword>
<dbReference type="KEGG" id="bhan:CGC63_15315"/>
<dbReference type="CDD" id="cd19958">
    <property type="entry name" value="pyocin_knob"/>
    <property type="match status" value="1"/>
</dbReference>
<protein>
    <recommendedName>
        <fullName evidence="4">Major tropism determinant N-terminal domain-containing protein</fullName>
    </recommendedName>
</protein>
<dbReference type="HOGENOM" id="CLU_294009_0_0_9"/>
<gene>
    <name evidence="2" type="ORF">BLAHAN_05238</name>
</gene>
<dbReference type="Proteomes" id="UP000003755">
    <property type="component" value="Unassembled WGS sequence"/>
</dbReference>
<dbReference type="Pfam" id="PF22337">
    <property type="entry name" value="Phage_fiber_rpt"/>
    <property type="match status" value="1"/>
</dbReference>
<sequence length="1032" mass="109639">MAQKIINTKIQEAYDTEANWIKYNPVLLAGQLAFSKDKYGKYKIGDGIAKWSQLQYMTLGWNDITGKPSSFTPSSHTHDDRYFTETEATNKFSPKEGSASLSKLASTITLGAGDAATILQNGSTYQQKIEIIDNSTSGDAVFGFYQSGDSGKNFNKLMTINDDGNVVANKFTGALAGNASSANSVPWSGVSGKPSTFPPSTHNHPASQITGLPTKLPNPYALTVKGNGALLNTYDGSGAKEINITPAVIGAATSGHTHSQYAPTSHNHSADNITSGVLPIGRGGTGGTNLTTTASNLQFESIGEGATTIPNNSDLNTYSTPGTYVSQSAKNTGIKNRPTGTQGAFKLVVKYALGDNGYIQQVMTGYDAGTHMEYTRYYDGYGSNKTWSRWVKTFADNSVIPVTSGGTGANTYSTALKNLVINGAVSGSAVPTDTNWYLCSDNADSSGTPVRRSMSSLWSYIKGKTDANYLKLSGTAVSASSIKVPDTRDTNPAPNNAGFKKNAVTFDFKSASKINSPISNTYVGLMSFAPWSETSGGNGYQMAFGYINNTTPRLMLRTADLGASTWGAWYKVYTSADKPTLSELGAAATSHTHNYAGSSSAGGAANSANMLNANAGSSTQPVYFSGGKPVACAYTLGKSVPSNAVFTDTNTWRPVQNNLTSTSTSDALSAYQGKVLKDLIDGKASSSHSHDTGICTIQEKSNAGTRYVKIAELVCNRTYHRLNQQLIFTSRERAVLLNVRAASGNDTIFTASIDYVPISENSHNIINNLYAGLVNISSTQNRIEIWYKQVQWAESLRIIPLGRNAEGNALTFKNYSSTDAGSTSAPTFTKTIPINSVIRWENVVGRPSSMPASDVYSWAKASTKPAYSKTEIGLGNVDNTADSNKSVKYATSAGSATTATNVAWSGITGKPSSFTPSSHSHTIANITNLQSALDGKASTSHTHEFYATTKHTHNTINDLMSGNPIGISTSTYITPATAGEYDIVVANTSKIGNNKCVVMSKVSFVEHVKNHIIETFPLKAITNSQIDSLASL</sequence>
<evidence type="ECO:0000313" key="2">
    <source>
        <dbReference type="EMBL" id="EEX22270.1"/>
    </source>
</evidence>
<dbReference type="AlphaFoldDB" id="C9L776"/>
<organism evidence="2 3">
    <name type="scientific">Blautia hansenii DSM 20583</name>
    <dbReference type="NCBI Taxonomy" id="537007"/>
    <lineage>
        <taxon>Bacteria</taxon>
        <taxon>Bacillati</taxon>
        <taxon>Bacillota</taxon>
        <taxon>Clostridia</taxon>
        <taxon>Lachnospirales</taxon>
        <taxon>Lachnospiraceae</taxon>
        <taxon>Blautia</taxon>
    </lineage>
</organism>
<dbReference type="RefSeq" id="WP_003020027.1">
    <property type="nucleotide sequence ID" value="NZ_CP022413.2"/>
</dbReference>
<dbReference type="eggNOG" id="COG3064">
    <property type="taxonomic scope" value="Bacteria"/>
</dbReference>
<feature type="region of interest" description="Disordered" evidence="1">
    <location>
        <begin position="183"/>
        <end position="214"/>
    </location>
</feature>
<proteinExistence type="predicted"/>
<dbReference type="SUPFAM" id="SSF69349">
    <property type="entry name" value="Phage fibre proteins"/>
    <property type="match status" value="1"/>
</dbReference>
<reference evidence="2" key="1">
    <citation type="submission" date="2009-09" db="EMBL/GenBank/DDBJ databases">
        <authorList>
            <person name="Weinstock G."/>
            <person name="Sodergren E."/>
            <person name="Clifton S."/>
            <person name="Fulton L."/>
            <person name="Fulton B."/>
            <person name="Courtney L."/>
            <person name="Fronick C."/>
            <person name="Harrison M."/>
            <person name="Strong C."/>
            <person name="Farmer C."/>
            <person name="Delahaunty K."/>
            <person name="Markovic C."/>
            <person name="Hall O."/>
            <person name="Minx P."/>
            <person name="Tomlinson C."/>
            <person name="Mitreva M."/>
            <person name="Nelson J."/>
            <person name="Hou S."/>
            <person name="Wollam A."/>
            <person name="Pepin K.H."/>
            <person name="Johnson M."/>
            <person name="Bhonagiri V."/>
            <person name="Nash W.E."/>
            <person name="Warren W."/>
            <person name="Chinwalla A."/>
            <person name="Mardis E.R."/>
            <person name="Wilson R.K."/>
        </authorList>
    </citation>
    <scope>NUCLEOTIDE SEQUENCE [LARGE SCALE GENOMIC DNA]</scope>
    <source>
        <strain evidence="2">DSM 20583</strain>
    </source>
</reference>